<dbReference type="AlphaFoldDB" id="A0A0N5C0F6"/>
<accession>A0A0N5C0F6</accession>
<evidence type="ECO:0000313" key="2">
    <source>
        <dbReference type="WBParaSite" id="SPAL_0001148500.1"/>
    </source>
</evidence>
<sequence>MVQWDDIYSIYFTKAKNISLSSLNIIGITHNGYFIEIRNPKPYSTISLFDAKKIILTENHSNYLLKIIDNDSKVFRYQLNENITLTEGMVSTKHFLQFMINYYSQLIDIQGMDVFNERSLRRRIDESDVDDAYDSAPNDSDLE</sequence>
<protein>
    <submittedName>
        <fullName evidence="2">SH2 domain-containing protein</fullName>
    </submittedName>
</protein>
<keyword evidence="1" id="KW-1185">Reference proteome</keyword>
<name>A0A0N5C0F6_STREA</name>
<organism evidence="1 2">
    <name type="scientific">Strongyloides papillosus</name>
    <name type="common">Intestinal threadworm</name>
    <dbReference type="NCBI Taxonomy" id="174720"/>
    <lineage>
        <taxon>Eukaryota</taxon>
        <taxon>Metazoa</taxon>
        <taxon>Ecdysozoa</taxon>
        <taxon>Nematoda</taxon>
        <taxon>Chromadorea</taxon>
        <taxon>Rhabditida</taxon>
        <taxon>Tylenchina</taxon>
        <taxon>Panagrolaimomorpha</taxon>
        <taxon>Strongyloidoidea</taxon>
        <taxon>Strongyloididae</taxon>
        <taxon>Strongyloides</taxon>
    </lineage>
</organism>
<reference evidence="2" key="1">
    <citation type="submission" date="2017-02" db="UniProtKB">
        <authorList>
            <consortium name="WormBaseParasite"/>
        </authorList>
    </citation>
    <scope>IDENTIFICATION</scope>
</reference>
<proteinExistence type="predicted"/>
<evidence type="ECO:0000313" key="1">
    <source>
        <dbReference type="Proteomes" id="UP000046392"/>
    </source>
</evidence>
<dbReference type="WBParaSite" id="SPAL_0001148500.1">
    <property type="protein sequence ID" value="SPAL_0001148500.1"/>
    <property type="gene ID" value="SPAL_0001148500"/>
</dbReference>
<dbReference type="Proteomes" id="UP000046392">
    <property type="component" value="Unplaced"/>
</dbReference>